<accession>R3IEP9</accession>
<dbReference type="EMBL" id="ASDZ01000003">
    <property type="protein sequence ID" value="EOK16332.1"/>
    <property type="molecule type" value="Genomic_DNA"/>
</dbReference>
<protein>
    <submittedName>
        <fullName evidence="1">Uncharacterized protein</fullName>
    </submittedName>
</protein>
<evidence type="ECO:0000313" key="1">
    <source>
        <dbReference type="EMBL" id="EOK16332.1"/>
    </source>
</evidence>
<dbReference type="HOGENOM" id="CLU_172430_0_0_9"/>
<dbReference type="AlphaFoldDB" id="R3IEP9"/>
<dbReference type="Proteomes" id="UP000013638">
    <property type="component" value="Unassembled WGS sequence"/>
</dbReference>
<evidence type="ECO:0000313" key="2">
    <source>
        <dbReference type="Proteomes" id="UP000013638"/>
    </source>
</evidence>
<comment type="caution">
    <text evidence="1">The sequence shown here is derived from an EMBL/GenBank/DDBJ whole genome shotgun (WGS) entry which is preliminary data.</text>
</comment>
<proteinExistence type="predicted"/>
<dbReference type="PATRIC" id="fig|1169311.3.peg.236"/>
<name>R3IEP9_ENTFL</name>
<dbReference type="RefSeq" id="WP_010828470.1">
    <property type="nucleotide sequence ID" value="NZ_KB944840.1"/>
</dbReference>
<sequence length="111" mass="12958">MPMMEVTEYEQMMLLGWRGMAQTTKEEALKETEETYLAKSKQTLFTLQELADNWGCSKGHVHRILKKYNVEPIGKRGKENEYDGSQAEEVKAVHDGKVIYQDKLNWKMRAM</sequence>
<organism evidence="1 2">
    <name type="scientific">Enterococcus faecalis ATCC 6055</name>
    <dbReference type="NCBI Taxonomy" id="1169311"/>
    <lineage>
        <taxon>Bacteria</taxon>
        <taxon>Bacillati</taxon>
        <taxon>Bacillota</taxon>
        <taxon>Bacilli</taxon>
        <taxon>Lactobacillales</taxon>
        <taxon>Enterococcaceae</taxon>
        <taxon>Enterococcus</taxon>
    </lineage>
</organism>
<reference evidence="1 2" key="1">
    <citation type="submission" date="2013-02" db="EMBL/GenBank/DDBJ databases">
        <title>The Genome Sequence of Enterococcus faecalis ATCC_6055.</title>
        <authorList>
            <consortium name="The Broad Institute Genome Sequencing Platform"/>
            <consortium name="The Broad Institute Genome Sequencing Center for Infectious Disease"/>
            <person name="Earl A.M."/>
            <person name="Gilmore M.S."/>
            <person name="Lebreton F."/>
            <person name="Walker B."/>
            <person name="Young S.K."/>
            <person name="Zeng Q."/>
            <person name="Gargeya S."/>
            <person name="Fitzgerald M."/>
            <person name="Haas B."/>
            <person name="Abouelleil A."/>
            <person name="Alvarado L."/>
            <person name="Arachchi H.M."/>
            <person name="Berlin A.M."/>
            <person name="Chapman S.B."/>
            <person name="Dewar J."/>
            <person name="Goldberg J."/>
            <person name="Griggs A."/>
            <person name="Gujja S."/>
            <person name="Hansen M."/>
            <person name="Howarth C."/>
            <person name="Imamovic A."/>
            <person name="Larimer J."/>
            <person name="McCowan C."/>
            <person name="Murphy C."/>
            <person name="Neiman D."/>
            <person name="Pearson M."/>
            <person name="Priest M."/>
            <person name="Roberts A."/>
            <person name="Saif S."/>
            <person name="Shea T."/>
            <person name="Sisk P."/>
            <person name="Sykes S."/>
            <person name="Wortman J."/>
            <person name="Nusbaum C."/>
            <person name="Birren B."/>
        </authorList>
    </citation>
    <scope>NUCLEOTIDE SEQUENCE [LARGE SCALE GENOMIC DNA]</scope>
    <source>
        <strain evidence="1 2">ATCC 6055</strain>
    </source>
</reference>
<gene>
    <name evidence="1" type="ORF">WOU_00234</name>
</gene>